<evidence type="ECO:0000313" key="1">
    <source>
        <dbReference type="EMBL" id="GFS69488.1"/>
    </source>
</evidence>
<proteinExistence type="predicted"/>
<dbReference type="Proteomes" id="UP000887013">
    <property type="component" value="Unassembled WGS sequence"/>
</dbReference>
<gene>
    <name evidence="1" type="ORF">NPIL_181951</name>
</gene>
<dbReference type="AlphaFoldDB" id="A0A8X6T2A3"/>
<sequence length="97" mass="11180">WPCILFCCRQKHEIAFHFAKRPRSYQARAARLYATQTWRTQPARPAVALPSTPSPPLRFMETLLCQHHAARHTLQQLPPPCSYALPQRSMLHLLPPA</sequence>
<protein>
    <submittedName>
        <fullName evidence="1">Uncharacterized protein</fullName>
    </submittedName>
</protein>
<reference evidence="1" key="1">
    <citation type="submission" date="2020-08" db="EMBL/GenBank/DDBJ databases">
        <title>Multicomponent nature underlies the extraordinary mechanical properties of spider dragline silk.</title>
        <authorList>
            <person name="Kono N."/>
            <person name="Nakamura H."/>
            <person name="Mori M."/>
            <person name="Yoshida Y."/>
            <person name="Ohtoshi R."/>
            <person name="Malay A.D."/>
            <person name="Moran D.A.P."/>
            <person name="Tomita M."/>
            <person name="Numata K."/>
            <person name="Arakawa K."/>
        </authorList>
    </citation>
    <scope>NUCLEOTIDE SEQUENCE</scope>
</reference>
<name>A0A8X6T2A3_NEPPI</name>
<feature type="non-terminal residue" evidence="1">
    <location>
        <position position="1"/>
    </location>
</feature>
<accession>A0A8X6T2A3</accession>
<comment type="caution">
    <text evidence="1">The sequence shown here is derived from an EMBL/GenBank/DDBJ whole genome shotgun (WGS) entry which is preliminary data.</text>
</comment>
<dbReference type="EMBL" id="BMAW01049168">
    <property type="protein sequence ID" value="GFS69488.1"/>
    <property type="molecule type" value="Genomic_DNA"/>
</dbReference>
<organism evidence="1 2">
    <name type="scientific">Nephila pilipes</name>
    <name type="common">Giant wood spider</name>
    <name type="synonym">Nephila maculata</name>
    <dbReference type="NCBI Taxonomy" id="299642"/>
    <lineage>
        <taxon>Eukaryota</taxon>
        <taxon>Metazoa</taxon>
        <taxon>Ecdysozoa</taxon>
        <taxon>Arthropoda</taxon>
        <taxon>Chelicerata</taxon>
        <taxon>Arachnida</taxon>
        <taxon>Araneae</taxon>
        <taxon>Araneomorphae</taxon>
        <taxon>Entelegynae</taxon>
        <taxon>Araneoidea</taxon>
        <taxon>Nephilidae</taxon>
        <taxon>Nephila</taxon>
    </lineage>
</organism>
<keyword evidence="2" id="KW-1185">Reference proteome</keyword>
<evidence type="ECO:0000313" key="2">
    <source>
        <dbReference type="Proteomes" id="UP000887013"/>
    </source>
</evidence>